<feature type="compositionally biased region" description="Polar residues" evidence="1">
    <location>
        <begin position="99"/>
        <end position="113"/>
    </location>
</feature>
<sequence length="149" mass="17026">MDTMTKALVGVCGVLLIGLLLTLNLYGGLKDNYQLLSMQFSEQVAINKDYKSRIQSLHELDTMYTQELTNAKTEIDSLRDAVKSGAKRVYVRAECPKSGSDTTEIGRNESSPRLSEATERDYWRLREMMAENLNQTLYLQDYIRTECLK</sequence>
<name>A0A1B8HKW3_9GAMM</name>
<dbReference type="EMBL" id="LZEY01000017">
    <property type="protein sequence ID" value="OBU09912.1"/>
    <property type="molecule type" value="Genomic_DNA"/>
</dbReference>
<keyword evidence="3" id="KW-1185">Reference proteome</keyword>
<protein>
    <submittedName>
        <fullName evidence="2">Lysozyme</fullName>
    </submittedName>
</protein>
<comment type="caution">
    <text evidence="2">The sequence shown here is derived from an EMBL/GenBank/DDBJ whole genome shotgun (WGS) entry which is preliminary data.</text>
</comment>
<feature type="region of interest" description="Disordered" evidence="1">
    <location>
        <begin position="97"/>
        <end position="117"/>
    </location>
</feature>
<gene>
    <name evidence="2" type="ORF">AYY18_19075</name>
</gene>
<dbReference type="Pfam" id="PF03245">
    <property type="entry name" value="Phage_lysis"/>
    <property type="match status" value="1"/>
</dbReference>
<dbReference type="InterPro" id="IPR004929">
    <property type="entry name" value="I-spanin"/>
</dbReference>
<evidence type="ECO:0000313" key="3">
    <source>
        <dbReference type="Proteomes" id="UP000092377"/>
    </source>
</evidence>
<accession>A0A1B8HKW3</accession>
<reference evidence="3" key="1">
    <citation type="submission" date="2016-06" db="EMBL/GenBank/DDBJ databases">
        <authorList>
            <person name="Butler K."/>
        </authorList>
    </citation>
    <scope>NUCLEOTIDE SEQUENCE [LARGE SCALE GENOMIC DNA]</scope>
    <source>
        <strain evidence="3">GCSL-Mp20</strain>
    </source>
</reference>
<proteinExistence type="predicted"/>
<dbReference type="Proteomes" id="UP000092377">
    <property type="component" value="Unassembled WGS sequence"/>
</dbReference>
<evidence type="ECO:0000256" key="1">
    <source>
        <dbReference type="SAM" id="MobiDB-lite"/>
    </source>
</evidence>
<dbReference type="AlphaFoldDB" id="A0A1B8HKW3"/>
<evidence type="ECO:0000313" key="2">
    <source>
        <dbReference type="EMBL" id="OBU09912.1"/>
    </source>
</evidence>
<dbReference type="OrthoDB" id="6466046at2"/>
<organism evidence="2 3">
    <name type="scientific">Morganella psychrotolerans</name>
    <dbReference type="NCBI Taxonomy" id="368603"/>
    <lineage>
        <taxon>Bacteria</taxon>
        <taxon>Pseudomonadati</taxon>
        <taxon>Pseudomonadota</taxon>
        <taxon>Gammaproteobacteria</taxon>
        <taxon>Enterobacterales</taxon>
        <taxon>Morganellaceae</taxon>
        <taxon>Morganella</taxon>
    </lineage>
</organism>
<dbReference type="GO" id="GO:0044659">
    <property type="term" value="P:viral release from host cell by cytolysis"/>
    <property type="evidence" value="ECO:0007669"/>
    <property type="project" value="InterPro"/>
</dbReference>
<dbReference type="RefSeq" id="WP_067401963.1">
    <property type="nucleotide sequence ID" value="NZ_LZEY01000017.1"/>
</dbReference>